<organism evidence="7 8">
    <name type="scientific">Mytilus coruscus</name>
    <name type="common">Sea mussel</name>
    <dbReference type="NCBI Taxonomy" id="42192"/>
    <lineage>
        <taxon>Eukaryota</taxon>
        <taxon>Metazoa</taxon>
        <taxon>Spiralia</taxon>
        <taxon>Lophotrochozoa</taxon>
        <taxon>Mollusca</taxon>
        <taxon>Bivalvia</taxon>
        <taxon>Autobranchia</taxon>
        <taxon>Pteriomorphia</taxon>
        <taxon>Mytilida</taxon>
        <taxon>Mytiloidea</taxon>
        <taxon>Mytilidae</taxon>
        <taxon>Mytilinae</taxon>
        <taxon>Mytilus</taxon>
    </lineage>
</organism>
<keyword evidence="8" id="KW-1185">Reference proteome</keyword>
<dbReference type="GO" id="GO:0006508">
    <property type="term" value="P:proteolysis"/>
    <property type="evidence" value="ECO:0007669"/>
    <property type="project" value="UniProtKB-KW"/>
</dbReference>
<dbReference type="Gene3D" id="3.90.70.10">
    <property type="entry name" value="Cysteine proteinases"/>
    <property type="match status" value="1"/>
</dbReference>
<dbReference type="PROSITE" id="PS00973">
    <property type="entry name" value="USP_2"/>
    <property type="match status" value="1"/>
</dbReference>
<dbReference type="Pfam" id="PF02902">
    <property type="entry name" value="Peptidase_C48"/>
    <property type="match status" value="1"/>
</dbReference>
<keyword evidence="3" id="KW-0378">Hydrolase</keyword>
<dbReference type="GO" id="GO:0004843">
    <property type="term" value="F:cysteine-type deubiquitinase activity"/>
    <property type="evidence" value="ECO:0007669"/>
    <property type="project" value="InterPro"/>
</dbReference>
<evidence type="ECO:0000313" key="7">
    <source>
        <dbReference type="EMBL" id="CAC5397741.1"/>
    </source>
</evidence>
<protein>
    <recommendedName>
        <fullName evidence="9">Ubiquitin-like protease family profile domain-containing protein</fullName>
    </recommendedName>
</protein>
<dbReference type="OrthoDB" id="102527at2759"/>
<dbReference type="PROSITE" id="PS50235">
    <property type="entry name" value="USP_3"/>
    <property type="match status" value="1"/>
</dbReference>
<feature type="domain" description="USP" evidence="5">
    <location>
        <begin position="1"/>
        <end position="88"/>
    </location>
</feature>
<accession>A0A6J8CPQ4</accession>
<evidence type="ECO:0000259" key="6">
    <source>
        <dbReference type="PROSITE" id="PS50600"/>
    </source>
</evidence>
<dbReference type="Gene3D" id="3.40.395.10">
    <property type="entry name" value="Adenoviral Proteinase, Chain A"/>
    <property type="match status" value="1"/>
</dbReference>
<evidence type="ECO:0000256" key="3">
    <source>
        <dbReference type="ARBA" id="ARBA00022801"/>
    </source>
</evidence>
<proteinExistence type="inferred from homology"/>
<dbReference type="InterPro" id="IPR018200">
    <property type="entry name" value="USP_CS"/>
</dbReference>
<dbReference type="PANTHER" id="PTHR12606">
    <property type="entry name" value="SENTRIN/SUMO-SPECIFIC PROTEASE"/>
    <property type="match status" value="1"/>
</dbReference>
<dbReference type="InterPro" id="IPR001394">
    <property type="entry name" value="Peptidase_C19_UCH"/>
</dbReference>
<dbReference type="PANTHER" id="PTHR12606:SF141">
    <property type="entry name" value="GH15225P-RELATED"/>
    <property type="match status" value="1"/>
</dbReference>
<evidence type="ECO:0000256" key="4">
    <source>
        <dbReference type="ARBA" id="ARBA00022807"/>
    </source>
</evidence>
<name>A0A6J8CPQ4_MYTCO</name>
<evidence type="ECO:0000256" key="2">
    <source>
        <dbReference type="ARBA" id="ARBA00022670"/>
    </source>
</evidence>
<keyword evidence="2" id="KW-0645">Protease</keyword>
<sequence>MNNITRKNRKPISIDRILNMGKYMSTQTGLLYRLTGVVIHHGTSPRNGHYTYVKTDGGPQIQINDCSFKVYDDANLLKDSYLLQYEQFRMMKPYATITFQMNSYFKYASEAVHILLVERHGTVCQINVGQVYEAIRNTNECVMFLEKKNTKQSGYEAEASKFALVKEQYISPVSVGSLHLSKEEVNRFLLDDFSDLNIDAYLETLKSKSENNMFLPAVWYNATFSSTFVRKPNTSKAWLNNDLIFVPANVDSNHWVLIVFKPKERYIYYLDPLGKDPNHDVMDRLCKFLNNQILLEHFESHLTVWKVENLINNGIFPSQTDSTSCGPLICLYVKMILEDRRLMEYHVSPVQIRQYIFKEVIKVYKNDLNTEFLFGLKNSIKLLRIWMQLSPILLWENTYVTICITTF</sequence>
<reference evidence="7 8" key="1">
    <citation type="submission" date="2020-06" db="EMBL/GenBank/DDBJ databases">
        <authorList>
            <person name="Li R."/>
            <person name="Bekaert M."/>
        </authorList>
    </citation>
    <scope>NUCLEOTIDE SEQUENCE [LARGE SCALE GENOMIC DNA]</scope>
    <source>
        <strain evidence="8">wild</strain>
    </source>
</reference>
<dbReference type="InterPro" id="IPR038765">
    <property type="entry name" value="Papain-like_cys_pep_sf"/>
</dbReference>
<dbReference type="SUPFAM" id="SSF54001">
    <property type="entry name" value="Cysteine proteinases"/>
    <property type="match status" value="2"/>
</dbReference>
<evidence type="ECO:0000259" key="5">
    <source>
        <dbReference type="PROSITE" id="PS50235"/>
    </source>
</evidence>
<keyword evidence="4" id="KW-0788">Thiol protease</keyword>
<dbReference type="AlphaFoldDB" id="A0A6J8CPQ4"/>
<dbReference type="InterPro" id="IPR003653">
    <property type="entry name" value="Peptidase_C48_C"/>
</dbReference>
<feature type="domain" description="Ubiquitin-like protease family profile" evidence="6">
    <location>
        <begin position="163"/>
        <end position="336"/>
    </location>
</feature>
<dbReference type="PROSITE" id="PS50600">
    <property type="entry name" value="ULP_PROTEASE"/>
    <property type="match status" value="1"/>
</dbReference>
<gene>
    <name evidence="7" type="ORF">MCOR_32160</name>
</gene>
<dbReference type="GO" id="GO:0016579">
    <property type="term" value="P:protein deubiquitination"/>
    <property type="evidence" value="ECO:0007669"/>
    <property type="project" value="InterPro"/>
</dbReference>
<dbReference type="Proteomes" id="UP000507470">
    <property type="component" value="Unassembled WGS sequence"/>
</dbReference>
<dbReference type="Pfam" id="PF00443">
    <property type="entry name" value="UCH"/>
    <property type="match status" value="1"/>
</dbReference>
<evidence type="ECO:0000256" key="1">
    <source>
        <dbReference type="ARBA" id="ARBA00005234"/>
    </source>
</evidence>
<comment type="similarity">
    <text evidence="1">Belongs to the peptidase C48 family.</text>
</comment>
<dbReference type="EMBL" id="CACVKT020005768">
    <property type="protein sequence ID" value="CAC5397741.1"/>
    <property type="molecule type" value="Genomic_DNA"/>
</dbReference>
<dbReference type="InterPro" id="IPR028889">
    <property type="entry name" value="USP"/>
</dbReference>
<evidence type="ECO:0008006" key="9">
    <source>
        <dbReference type="Google" id="ProtNLM"/>
    </source>
</evidence>
<evidence type="ECO:0000313" key="8">
    <source>
        <dbReference type="Proteomes" id="UP000507470"/>
    </source>
</evidence>